<dbReference type="Pfam" id="PF11184">
    <property type="entry name" value="DUF2969"/>
    <property type="match status" value="1"/>
</dbReference>
<evidence type="ECO:0000313" key="7">
    <source>
        <dbReference type="EMBL" id="SAZ17716.1"/>
    </source>
</evidence>
<dbReference type="Proteomes" id="UP001141166">
    <property type="component" value="Unassembled WGS sequence"/>
</dbReference>
<reference evidence="3 9" key="3">
    <citation type="submission" date="2017-02" db="EMBL/GenBank/DDBJ databases">
        <title>Clonality and virulence of isolates of VRE in Hematopoietic Stem Cell Transplanted (HSCT) patients.</title>
        <authorList>
            <person name="Marchi A.P."/>
            <person name="Martins R.C."/>
            <person name="Marie S.K."/>
            <person name="Levin A.S."/>
            <person name="Costa S.F."/>
        </authorList>
    </citation>
    <scope>NUCLEOTIDE SEQUENCE [LARGE SCALE GENOMIC DNA]</scope>
    <source>
        <strain evidence="3 9">LIM1759</strain>
    </source>
</reference>
<proteinExistence type="predicted"/>
<dbReference type="Proteomes" id="UP001139644">
    <property type="component" value="Unassembled WGS sequence"/>
</dbReference>
<dbReference type="EMBL" id="FKLM01000029">
    <property type="protein sequence ID" value="SAZ17716.1"/>
    <property type="molecule type" value="Genomic_DNA"/>
</dbReference>
<dbReference type="EMBL" id="JAMWMK010000002">
    <property type="protein sequence ID" value="MDC4246875.1"/>
    <property type="molecule type" value="Genomic_DNA"/>
</dbReference>
<evidence type="ECO:0000313" key="3">
    <source>
        <dbReference type="EMBL" id="OOL82214.1"/>
    </source>
</evidence>
<reference evidence="6 12" key="1">
    <citation type="submission" date="2015-06" db="EMBL/GenBank/DDBJ databases">
        <title>The Genome Sequence of Enterococcus faecium 131EA1.</title>
        <authorList>
            <consortium name="The Broad Institute Genomics Platform"/>
            <consortium name="The Broad Institute Genome Sequencing Center for Infectious Disease"/>
            <person name="Earl A.M."/>
            <person name="Van Tyne D."/>
            <person name="Lebreton F."/>
            <person name="Saavedra J.T."/>
            <person name="Gilmore M.S."/>
            <person name="Manson Mcguire A."/>
            <person name="Clock S."/>
            <person name="Crupain M."/>
            <person name="Rangan U."/>
            <person name="Young S."/>
            <person name="Abouelleil A."/>
            <person name="Cao P."/>
            <person name="Chapman S.B."/>
            <person name="Griggs A."/>
            <person name="Priest M."/>
            <person name="Shea T."/>
            <person name="Wortman J."/>
            <person name="Nusbaum C."/>
            <person name="Birren B."/>
        </authorList>
    </citation>
    <scope>NUCLEOTIDE SEQUENCE [LARGE SCALE GENOMIC DNA]</scope>
    <source>
        <strain evidence="6 12">131EA1</strain>
    </source>
</reference>
<dbReference type="EMBL" id="MVGJ01000058">
    <property type="protein sequence ID" value="OOL82214.1"/>
    <property type="molecule type" value="Genomic_DNA"/>
</dbReference>
<dbReference type="EMBL" id="NGKW01000004">
    <property type="protein sequence ID" value="OTN93321.1"/>
    <property type="molecule type" value="Genomic_DNA"/>
</dbReference>
<gene>
    <name evidence="5" type="ORF">A5804_000856</name>
    <name evidence="4" type="ORF">A5810_002185</name>
    <name evidence="3" type="ORF">B1P95_10430</name>
    <name evidence="7" type="ORF">DTPHA_601751</name>
    <name evidence="6" type="ORF">EB12_00340</name>
    <name evidence="1" type="ORF">KYX88_00970</name>
    <name evidence="2" type="ORF">M3X98_02220</name>
</gene>
<evidence type="ECO:0000313" key="2">
    <source>
        <dbReference type="EMBL" id="MDC4246875.1"/>
    </source>
</evidence>
<reference evidence="7 8" key="2">
    <citation type="submission" date="2016-04" db="EMBL/GenBank/DDBJ databases">
        <authorList>
            <person name="Millard A."/>
        </authorList>
    </citation>
    <scope>NUCLEOTIDE SEQUENCE [LARGE SCALE GENOMIC DNA]</scope>
    <source>
        <strain evidence="7">Isolate 22</strain>
    </source>
</reference>
<dbReference type="AlphaFoldDB" id="A0A1S8KR53"/>
<evidence type="ECO:0000313" key="4">
    <source>
        <dbReference type="EMBL" id="OTN93321.1"/>
    </source>
</evidence>
<dbReference type="Proteomes" id="UP000194737">
    <property type="component" value="Unassembled WGS sequence"/>
</dbReference>
<accession>A0A1S8KR53</accession>
<evidence type="ECO:0000313" key="8">
    <source>
        <dbReference type="Proteomes" id="UP000183509"/>
    </source>
</evidence>
<evidence type="ECO:0000313" key="9">
    <source>
        <dbReference type="Proteomes" id="UP000191171"/>
    </source>
</evidence>
<dbReference type="InterPro" id="IPR021351">
    <property type="entry name" value="DUF2969"/>
</dbReference>
<dbReference type="RefSeq" id="WP_002316425.1">
    <property type="nucleotide sequence ID" value="NZ_AP019394.1"/>
</dbReference>
<evidence type="ECO:0000313" key="12">
    <source>
        <dbReference type="Proteomes" id="UP000253144"/>
    </source>
</evidence>
<evidence type="ECO:0000313" key="1">
    <source>
        <dbReference type="EMBL" id="MBX4221432.1"/>
    </source>
</evidence>
<dbReference type="Proteomes" id="UP000194885">
    <property type="component" value="Unassembled WGS sequence"/>
</dbReference>
<dbReference type="EMBL" id="NGLB01000001">
    <property type="protein sequence ID" value="OTN99368.1"/>
    <property type="molecule type" value="Genomic_DNA"/>
</dbReference>
<dbReference type="EMBL" id="LEQJ01000002">
    <property type="protein sequence ID" value="RBS34914.1"/>
    <property type="molecule type" value="Genomic_DNA"/>
</dbReference>
<protein>
    <submittedName>
        <fullName evidence="1">DUF2969 domain-containing protein</fullName>
    </submittedName>
</protein>
<dbReference type="Proteomes" id="UP000183509">
    <property type="component" value="Unassembled WGS sequence"/>
</dbReference>
<reference evidence="4 11" key="5">
    <citation type="submission" date="2017-05" db="EMBL/GenBank/DDBJ databases">
        <title>The Genome Sequence of Enterococcus faecium 7H8_DIV0219.</title>
        <authorList>
            <consortium name="The Broad Institute Genomics Platform"/>
            <consortium name="The Broad Institute Genomic Center for Infectious Diseases"/>
            <person name="Earl A."/>
            <person name="Manson A."/>
            <person name="Schwartman J."/>
            <person name="Gilmore M."/>
            <person name="Abouelleil A."/>
            <person name="Cao P."/>
            <person name="Chapman S."/>
            <person name="Cusick C."/>
            <person name="Shea T."/>
            <person name="Young S."/>
            <person name="Neafsey D."/>
            <person name="Nusbaum C."/>
            <person name="Birren B."/>
        </authorList>
    </citation>
    <scope>NUCLEOTIDE SEQUENCE [LARGE SCALE GENOMIC DNA]</scope>
    <source>
        <strain evidence="4 11">7H8_DIV0219</strain>
    </source>
</reference>
<evidence type="ECO:0000313" key="11">
    <source>
        <dbReference type="Proteomes" id="UP000194885"/>
    </source>
</evidence>
<sequence length="78" mass="9235">MMSKKNKDIEVRIEEVKKDIKGKNYEVTQLFIGKKMIGEILAYGPKEYEIFFGEEDFGKEKSLENAIETVIRHWNLHE</sequence>
<evidence type="ECO:0000313" key="10">
    <source>
        <dbReference type="Proteomes" id="UP000194737"/>
    </source>
</evidence>
<dbReference type="Proteomes" id="UP000253144">
    <property type="component" value="Unassembled WGS sequence"/>
</dbReference>
<dbReference type="Proteomes" id="UP000191171">
    <property type="component" value="Unassembled WGS sequence"/>
</dbReference>
<organism evidence="3 9">
    <name type="scientific">Enterococcus faecium</name>
    <name type="common">Streptococcus faecium</name>
    <dbReference type="NCBI Taxonomy" id="1352"/>
    <lineage>
        <taxon>Bacteria</taxon>
        <taxon>Bacillati</taxon>
        <taxon>Bacillota</taxon>
        <taxon>Bacilli</taxon>
        <taxon>Lactobacillales</taxon>
        <taxon>Enterococcaceae</taxon>
        <taxon>Enterococcus</taxon>
    </lineage>
</organism>
<comment type="caution">
    <text evidence="3">The sequence shown here is derived from an EMBL/GenBank/DDBJ whole genome shotgun (WGS) entry which is preliminary data.</text>
</comment>
<name>A0A1S8KR53_ENTFC</name>
<reference evidence="2" key="7">
    <citation type="submission" date="2022-05" db="EMBL/GenBank/DDBJ databases">
        <title>Draft genome sequences of Clostridium perfringens strains isolated from Peru.</title>
        <authorList>
            <person name="Hurtado R."/>
            <person name="Lima L."/>
            <person name="Sousa T."/>
            <person name="Jaiswal A.K."/>
            <person name="Tiwari S."/>
            <person name="Maturrano L."/>
            <person name="Brenig B."/>
            <person name="Azevedo V."/>
        </authorList>
    </citation>
    <scope>NUCLEOTIDE SEQUENCE</scope>
    <source>
        <strain evidence="2">CP4</strain>
    </source>
</reference>
<dbReference type="EMBL" id="JAIFOC010000007">
    <property type="protein sequence ID" value="MBX4221432.1"/>
    <property type="molecule type" value="Genomic_DNA"/>
</dbReference>
<reference evidence="1" key="6">
    <citation type="journal article" date="2022" name="J. Anim. Sci.">
        <title>Whole genome sequence analyses-based assessment of virulence potential and antimicrobial susceptibilities and resistance of Enterococcus faecium strains isolated from commercial swine and cattle probiotic products.</title>
        <authorList>
            <person name="Shridhar P.B."/>
            <person name="Amachawadi R.G."/>
            <person name="Tokach M."/>
            <person name="Patel I."/>
            <person name="Gangiredla J."/>
            <person name="Mammel M."/>
            <person name="Nagaraja T.G."/>
        </authorList>
    </citation>
    <scope>NUCLEOTIDE SEQUENCE</scope>
    <source>
        <strain evidence="1">EF215</strain>
    </source>
</reference>
<dbReference type="GeneID" id="66496997"/>
<reference evidence="5 10" key="4">
    <citation type="submission" date="2017-05" db="EMBL/GenBank/DDBJ databases">
        <title>The Genome Sequence of Enterococcus faecium 6F2_DIV0138.</title>
        <authorList>
            <consortium name="The Broad Institute Genomics Platform"/>
            <consortium name="The Broad Institute Genomic Center for Infectious Diseases"/>
            <person name="Earl A."/>
            <person name="Manson A."/>
            <person name="Schwartman J."/>
            <person name="Gilmore M."/>
            <person name="Abouelleil A."/>
            <person name="Cao P."/>
            <person name="Chapman S."/>
            <person name="Cusick C."/>
            <person name="Shea T."/>
            <person name="Young S."/>
            <person name="Neafsey D."/>
            <person name="Nusbaum C."/>
            <person name="Birren B."/>
        </authorList>
    </citation>
    <scope>NUCLEOTIDE SEQUENCE [LARGE SCALE GENOMIC DNA]</scope>
    <source>
        <strain evidence="5 10">6F2_DIV0138</strain>
    </source>
</reference>
<evidence type="ECO:0000313" key="6">
    <source>
        <dbReference type="EMBL" id="RBS34914.1"/>
    </source>
</evidence>
<evidence type="ECO:0000313" key="5">
    <source>
        <dbReference type="EMBL" id="OTN99368.1"/>
    </source>
</evidence>